<evidence type="ECO:0000313" key="1">
    <source>
        <dbReference type="EMBL" id="PVU94432.1"/>
    </source>
</evidence>
<organism evidence="1 2">
    <name type="scientific">Smittium simulii</name>
    <dbReference type="NCBI Taxonomy" id="133385"/>
    <lineage>
        <taxon>Eukaryota</taxon>
        <taxon>Fungi</taxon>
        <taxon>Fungi incertae sedis</taxon>
        <taxon>Zoopagomycota</taxon>
        <taxon>Kickxellomycotina</taxon>
        <taxon>Harpellomycetes</taxon>
        <taxon>Harpellales</taxon>
        <taxon>Legeriomycetaceae</taxon>
        <taxon>Smittium</taxon>
    </lineage>
</organism>
<dbReference type="Proteomes" id="UP000245383">
    <property type="component" value="Unassembled WGS sequence"/>
</dbReference>
<gene>
    <name evidence="1" type="ORF">BB561_002550</name>
</gene>
<proteinExistence type="predicted"/>
<protein>
    <submittedName>
        <fullName evidence="1">Uncharacterized protein</fullName>
    </submittedName>
</protein>
<comment type="caution">
    <text evidence="1">The sequence shown here is derived from an EMBL/GenBank/DDBJ whole genome shotgun (WGS) entry which is preliminary data.</text>
</comment>
<name>A0A2T9YQ33_9FUNG</name>
<accession>A0A2T9YQ33</accession>
<sequence length="306" mass="34250">MLIRSVLLPKATYGGELFGMSIARSTKLQSIIDNVCRAVMGCGSSTALSRLRDKLKIATVNTKTAVARERAYYKWPTLNTWMPALMAAPMKSRLSTWVSGTTKWVKRYCQDKVPGQTAKALALRARKNDKSKITAWIDQIMAVVFRDRPCDLLGSTSFKAEIKFKKRRRRTDSERRALPTNSVNDTNQIRQLIVRQLNSAKYLTEITPEIVTKFTEDEDNLGKKKRLSGGNSTIAPHSFVLVSIGCRLTNAPLGEGGITYRPLYAKISKSVDLSDHLPVVAEWKLDQLVLTTPTPKINTVKLKQAH</sequence>
<evidence type="ECO:0000313" key="2">
    <source>
        <dbReference type="Proteomes" id="UP000245383"/>
    </source>
</evidence>
<dbReference type="EMBL" id="MBFR01000090">
    <property type="protein sequence ID" value="PVU94432.1"/>
    <property type="molecule type" value="Genomic_DNA"/>
</dbReference>
<keyword evidence="2" id="KW-1185">Reference proteome</keyword>
<dbReference type="AlphaFoldDB" id="A0A2T9YQ33"/>
<dbReference type="OrthoDB" id="5594797at2759"/>
<reference evidence="1 2" key="1">
    <citation type="journal article" date="2018" name="MBio">
        <title>Comparative Genomics Reveals the Core Gene Toolbox for the Fungus-Insect Symbiosis.</title>
        <authorList>
            <person name="Wang Y."/>
            <person name="Stata M."/>
            <person name="Wang W."/>
            <person name="Stajich J.E."/>
            <person name="White M.M."/>
            <person name="Moncalvo J.M."/>
        </authorList>
    </citation>
    <scope>NUCLEOTIDE SEQUENCE [LARGE SCALE GENOMIC DNA]</scope>
    <source>
        <strain evidence="1 2">SWE-8-4</strain>
    </source>
</reference>